<reference evidence="1" key="3">
    <citation type="submission" date="2022-06" db="UniProtKB">
        <authorList>
            <consortium name="EnsemblPlants"/>
        </authorList>
    </citation>
    <scope>IDENTIFICATION</scope>
</reference>
<reference evidence="1" key="2">
    <citation type="submission" date="2018-03" db="EMBL/GenBank/DDBJ databases">
        <title>The Triticum urartu genome reveals the dynamic nature of wheat genome evolution.</title>
        <authorList>
            <person name="Ling H."/>
            <person name="Ma B."/>
            <person name="Shi X."/>
            <person name="Liu H."/>
            <person name="Dong L."/>
            <person name="Sun H."/>
            <person name="Cao Y."/>
            <person name="Gao Q."/>
            <person name="Zheng S."/>
            <person name="Li Y."/>
            <person name="Yu Y."/>
            <person name="Du H."/>
            <person name="Qi M."/>
            <person name="Li Y."/>
            <person name="Yu H."/>
            <person name="Cui Y."/>
            <person name="Wang N."/>
            <person name="Chen C."/>
            <person name="Wu H."/>
            <person name="Zhao Y."/>
            <person name="Zhang J."/>
            <person name="Li Y."/>
            <person name="Zhou W."/>
            <person name="Zhang B."/>
            <person name="Hu W."/>
            <person name="Eijk M."/>
            <person name="Tang J."/>
            <person name="Witsenboer H."/>
            <person name="Zhao S."/>
            <person name="Li Z."/>
            <person name="Zhang A."/>
            <person name="Wang D."/>
            <person name="Liang C."/>
        </authorList>
    </citation>
    <scope>NUCLEOTIDE SEQUENCE [LARGE SCALE GENOMIC DNA]</scope>
    <source>
        <strain evidence="1">cv. G1812</strain>
    </source>
</reference>
<organism evidence="1 2">
    <name type="scientific">Triticum urartu</name>
    <name type="common">Red wild einkorn</name>
    <name type="synonym">Crithodium urartu</name>
    <dbReference type="NCBI Taxonomy" id="4572"/>
    <lineage>
        <taxon>Eukaryota</taxon>
        <taxon>Viridiplantae</taxon>
        <taxon>Streptophyta</taxon>
        <taxon>Embryophyta</taxon>
        <taxon>Tracheophyta</taxon>
        <taxon>Spermatophyta</taxon>
        <taxon>Magnoliopsida</taxon>
        <taxon>Liliopsida</taxon>
        <taxon>Poales</taxon>
        <taxon>Poaceae</taxon>
        <taxon>BOP clade</taxon>
        <taxon>Pooideae</taxon>
        <taxon>Triticodae</taxon>
        <taxon>Triticeae</taxon>
        <taxon>Triticinae</taxon>
        <taxon>Triticum</taxon>
    </lineage>
</organism>
<sequence length="461" mass="50704">MPKLKTRLLEGVVLDSENPKVVNEYNQGGASVTGSVCVHEDHDVKTVAEVLAGMKTGLLGPGWSGASARRQGTGEITVAVHSTEHSVLPHDESSVIGNSGMHVVSTRTNIIGGTHAGRYETAQPVLKFYARRPAKKRENFLVGERTNERCTVVSETVKIDETYNVLALEAVKVKSLDVGLPAASVTAGEQLHPSGGIMLDDDPHSVKQKSISQINGLIEVCKCQKVAGKSAVAGSVAYIIRTNDVLKSCNDALRKSKGMELKRCWIDHPFPNELKISGAKIKAMMKPGAEVNTRQFEIFRRLVYSEDKKLYAPGSLLRLQRVLHLSFAGKVLAGEPFKNDVDITASLVGMNGKFDLRTCRMVMAPHFTVEGYYILYVLNMASRVCHVFDPSHAWQLGTTLEKRHFQDYMVLLKGMSSLINSVYPGFHLDVSKWTIKCHGGSTEDRVKRTVWRCSSFMCCNG</sequence>
<proteinExistence type="predicted"/>
<evidence type="ECO:0000313" key="2">
    <source>
        <dbReference type="Proteomes" id="UP000015106"/>
    </source>
</evidence>
<dbReference type="Proteomes" id="UP000015106">
    <property type="component" value="Chromosome 4"/>
</dbReference>
<reference evidence="2" key="1">
    <citation type="journal article" date="2013" name="Nature">
        <title>Draft genome of the wheat A-genome progenitor Triticum urartu.</title>
        <authorList>
            <person name="Ling H.Q."/>
            <person name="Zhao S."/>
            <person name="Liu D."/>
            <person name="Wang J."/>
            <person name="Sun H."/>
            <person name="Zhang C."/>
            <person name="Fan H."/>
            <person name="Li D."/>
            <person name="Dong L."/>
            <person name="Tao Y."/>
            <person name="Gao C."/>
            <person name="Wu H."/>
            <person name="Li Y."/>
            <person name="Cui Y."/>
            <person name="Guo X."/>
            <person name="Zheng S."/>
            <person name="Wang B."/>
            <person name="Yu K."/>
            <person name="Liang Q."/>
            <person name="Yang W."/>
            <person name="Lou X."/>
            <person name="Chen J."/>
            <person name="Feng M."/>
            <person name="Jian J."/>
            <person name="Zhang X."/>
            <person name="Luo G."/>
            <person name="Jiang Y."/>
            <person name="Liu J."/>
            <person name="Wang Z."/>
            <person name="Sha Y."/>
            <person name="Zhang B."/>
            <person name="Wu H."/>
            <person name="Tang D."/>
            <person name="Shen Q."/>
            <person name="Xue P."/>
            <person name="Zou S."/>
            <person name="Wang X."/>
            <person name="Liu X."/>
            <person name="Wang F."/>
            <person name="Yang Y."/>
            <person name="An X."/>
            <person name="Dong Z."/>
            <person name="Zhang K."/>
            <person name="Zhang X."/>
            <person name="Luo M.C."/>
            <person name="Dvorak J."/>
            <person name="Tong Y."/>
            <person name="Wang J."/>
            <person name="Yang H."/>
            <person name="Li Z."/>
            <person name="Wang D."/>
            <person name="Zhang A."/>
            <person name="Wang J."/>
        </authorList>
    </citation>
    <scope>NUCLEOTIDE SEQUENCE</scope>
    <source>
        <strain evidence="2">cv. G1812</strain>
    </source>
</reference>
<evidence type="ECO:0000313" key="1">
    <source>
        <dbReference type="EnsemblPlants" id="TuG1812G0400002823.01.T01"/>
    </source>
</evidence>
<dbReference type="EnsemblPlants" id="TuG1812G0400002823.01.T01">
    <property type="protein sequence ID" value="TuG1812G0400002823.01.T01"/>
    <property type="gene ID" value="TuG1812G0400002823.01"/>
</dbReference>
<name>A0A8R7U9L4_TRIUA</name>
<keyword evidence="2" id="KW-1185">Reference proteome</keyword>
<dbReference type="AlphaFoldDB" id="A0A8R7U9L4"/>
<protein>
    <submittedName>
        <fullName evidence="1">Uncharacterized protein</fullName>
    </submittedName>
</protein>
<accession>A0A8R7U9L4</accession>
<dbReference type="Gramene" id="TuG1812G0400002823.01.T01">
    <property type="protein sequence ID" value="TuG1812G0400002823.01.T01"/>
    <property type="gene ID" value="TuG1812G0400002823.01"/>
</dbReference>